<accession>A0A0A9HJ19</accession>
<sequence>MHITGSLNLISNTPLLEQNIMYGEEIDKESTQWNTLKNFCSFQFSPRFSSYLSLSAWYSQYMF</sequence>
<evidence type="ECO:0000313" key="1">
    <source>
        <dbReference type="EMBL" id="JAE37115.1"/>
    </source>
</evidence>
<proteinExistence type="predicted"/>
<protein>
    <submittedName>
        <fullName evidence="1">Uncharacterized protein</fullName>
    </submittedName>
</protein>
<dbReference type="AlphaFoldDB" id="A0A0A9HJ19"/>
<organism evidence="1">
    <name type="scientific">Arundo donax</name>
    <name type="common">Giant reed</name>
    <name type="synonym">Donax arundinaceus</name>
    <dbReference type="NCBI Taxonomy" id="35708"/>
    <lineage>
        <taxon>Eukaryota</taxon>
        <taxon>Viridiplantae</taxon>
        <taxon>Streptophyta</taxon>
        <taxon>Embryophyta</taxon>
        <taxon>Tracheophyta</taxon>
        <taxon>Spermatophyta</taxon>
        <taxon>Magnoliopsida</taxon>
        <taxon>Liliopsida</taxon>
        <taxon>Poales</taxon>
        <taxon>Poaceae</taxon>
        <taxon>PACMAD clade</taxon>
        <taxon>Arundinoideae</taxon>
        <taxon>Arundineae</taxon>
        <taxon>Arundo</taxon>
    </lineage>
</organism>
<reference evidence="1" key="1">
    <citation type="submission" date="2014-09" db="EMBL/GenBank/DDBJ databases">
        <authorList>
            <person name="Magalhaes I.L.F."/>
            <person name="Oliveira U."/>
            <person name="Santos F.R."/>
            <person name="Vidigal T.H.D.A."/>
            <person name="Brescovit A.D."/>
            <person name="Santos A.J."/>
        </authorList>
    </citation>
    <scope>NUCLEOTIDE SEQUENCE</scope>
    <source>
        <tissue evidence="1">Shoot tissue taken approximately 20 cm above the soil surface</tissue>
    </source>
</reference>
<name>A0A0A9HJ19_ARUDO</name>
<reference evidence="1" key="2">
    <citation type="journal article" date="2015" name="Data Brief">
        <title>Shoot transcriptome of the giant reed, Arundo donax.</title>
        <authorList>
            <person name="Barrero R.A."/>
            <person name="Guerrero F.D."/>
            <person name="Moolhuijzen P."/>
            <person name="Goolsby J.A."/>
            <person name="Tidwell J."/>
            <person name="Bellgard S.E."/>
            <person name="Bellgard M.I."/>
        </authorList>
    </citation>
    <scope>NUCLEOTIDE SEQUENCE</scope>
    <source>
        <tissue evidence="1">Shoot tissue taken approximately 20 cm above the soil surface</tissue>
    </source>
</reference>
<dbReference type="EMBL" id="GBRH01160781">
    <property type="protein sequence ID" value="JAE37115.1"/>
    <property type="molecule type" value="Transcribed_RNA"/>
</dbReference>